<sequence>MNDFSLELPVRTSKPREAGQTILIDNGYPLQFFKDVIAGASDYIDFVKFGWGTSLLTKELETKISALKEHDIKYFFGGTLFEKYVSQKKVNEFHRYCTYFGCEYIEISNGTLPMTNKEKAAYIADFSDEFIVLSEVGSKDAELSSRQSSEEWLEYIVEDMEAGAEKVITEARESGTGGICSSSGDVRFQIVDDIMSSDIDITRLIFEAPNKTLQQGFIQRIGSNVNLANIPFHDAIALETLRLGLRSDTFYL</sequence>
<name>A0A6H0WGM3_9BACI</name>
<dbReference type="RefSeq" id="WP_024712979.1">
    <property type="nucleotide sequence ID" value="NZ_CP048852.1"/>
</dbReference>
<organism evidence="2 3">
    <name type="scientific">Bacillus tequilensis</name>
    <dbReference type="NCBI Taxonomy" id="227866"/>
    <lineage>
        <taxon>Bacteria</taxon>
        <taxon>Bacillati</taxon>
        <taxon>Bacillota</taxon>
        <taxon>Bacilli</taxon>
        <taxon>Bacillales</taxon>
        <taxon>Bacillaceae</taxon>
        <taxon>Bacillus</taxon>
    </lineage>
</organism>
<accession>A0A6H0WGM3</accession>
<evidence type="ECO:0000256" key="1">
    <source>
        <dbReference type="ARBA" id="ARBA00010424"/>
    </source>
</evidence>
<dbReference type="Proteomes" id="UP000501914">
    <property type="component" value="Chromosome"/>
</dbReference>
<dbReference type="PANTHER" id="PTHR48413">
    <property type="match status" value="1"/>
</dbReference>
<proteinExistence type="inferred from homology"/>
<dbReference type="AlphaFoldDB" id="A0A6H0WGM3"/>
<dbReference type="InterPro" id="IPR013785">
    <property type="entry name" value="Aldolase_TIM"/>
</dbReference>
<dbReference type="InterPro" id="IPR036112">
    <property type="entry name" value="ComA_synth_sf"/>
</dbReference>
<dbReference type="EMBL" id="CP048852">
    <property type="protein sequence ID" value="QIW79338.1"/>
    <property type="molecule type" value="Genomic_DNA"/>
</dbReference>
<dbReference type="Gene3D" id="3.20.20.70">
    <property type="entry name" value="Aldolase class I"/>
    <property type="match status" value="1"/>
</dbReference>
<protein>
    <submittedName>
        <fullName evidence="2">Phosphosulfolactate synthase</fullName>
    </submittedName>
</protein>
<evidence type="ECO:0000313" key="2">
    <source>
        <dbReference type="EMBL" id="QIW79338.1"/>
    </source>
</evidence>
<dbReference type="PANTHER" id="PTHR48413:SF1">
    <property type="entry name" value="PROTEIN HEAT-STRESS-ASSOCIATED 32"/>
    <property type="match status" value="1"/>
</dbReference>
<dbReference type="InterPro" id="IPR003830">
    <property type="entry name" value="ComA_synth"/>
</dbReference>
<reference evidence="2 3" key="1">
    <citation type="submission" date="2020-02" db="EMBL/GenBank/DDBJ databases">
        <title>Genome sequencing, annotation and comparative genomic analysis of Bacillus tequilensis EA-CB0015, an effective biological control agent against Pseudocercospora fijiensis in banana plants.</title>
        <authorList>
            <person name="Cuellar-Gaviria T.Z."/>
            <person name="Ju K.-S."/>
            <person name="Villegas-Escobar V."/>
        </authorList>
    </citation>
    <scope>NUCLEOTIDE SEQUENCE [LARGE SCALE GENOMIC DNA]</scope>
    <source>
        <strain evidence="2 3">EA-CB0015</strain>
    </source>
</reference>
<gene>
    <name evidence="2" type="ORF">G4P54_05790</name>
</gene>
<evidence type="ECO:0000313" key="3">
    <source>
        <dbReference type="Proteomes" id="UP000501914"/>
    </source>
</evidence>
<dbReference type="SUPFAM" id="SSF102110">
    <property type="entry name" value="(2r)-phospho-3-sulfolactate synthase ComA"/>
    <property type="match status" value="1"/>
</dbReference>
<dbReference type="KEGG" id="bteq:G4P54_05790"/>
<keyword evidence="3" id="KW-1185">Reference proteome</keyword>
<dbReference type="OrthoDB" id="7809088at2"/>
<dbReference type="Pfam" id="PF02679">
    <property type="entry name" value="ComA"/>
    <property type="match status" value="1"/>
</dbReference>
<comment type="similarity">
    <text evidence="1">Belongs to the phosphosulfolactate synthase family.</text>
</comment>